<accession>A0A0H1BQ92</accession>
<evidence type="ECO:0000313" key="1">
    <source>
        <dbReference type="EMBL" id="KLJ13217.1"/>
    </source>
</evidence>
<keyword evidence="2" id="KW-1185">Reference proteome</keyword>
<organism evidence="1 2">
    <name type="scientific">Blastomyces silverae</name>
    <dbReference type="NCBI Taxonomy" id="2060906"/>
    <lineage>
        <taxon>Eukaryota</taxon>
        <taxon>Fungi</taxon>
        <taxon>Dikarya</taxon>
        <taxon>Ascomycota</taxon>
        <taxon>Pezizomycotina</taxon>
        <taxon>Eurotiomycetes</taxon>
        <taxon>Eurotiomycetidae</taxon>
        <taxon>Onygenales</taxon>
        <taxon>Ajellomycetaceae</taxon>
        <taxon>Blastomyces</taxon>
    </lineage>
</organism>
<dbReference type="EMBL" id="LDEV01000453">
    <property type="protein sequence ID" value="KLJ13217.1"/>
    <property type="molecule type" value="Genomic_DNA"/>
</dbReference>
<reference evidence="2" key="1">
    <citation type="journal article" date="2015" name="PLoS Genet.">
        <title>The dynamic genome and transcriptome of the human fungal pathogen Blastomyces and close relative Emmonsia.</title>
        <authorList>
            <person name="Munoz J.F."/>
            <person name="Gauthier G.M."/>
            <person name="Desjardins C.A."/>
            <person name="Gallo J.E."/>
            <person name="Holder J."/>
            <person name="Sullivan T.D."/>
            <person name="Marty A.J."/>
            <person name="Carmen J.C."/>
            <person name="Chen Z."/>
            <person name="Ding L."/>
            <person name="Gujja S."/>
            <person name="Magrini V."/>
            <person name="Misas E."/>
            <person name="Mitreva M."/>
            <person name="Priest M."/>
            <person name="Saif S."/>
            <person name="Whiston E.A."/>
            <person name="Young S."/>
            <person name="Zeng Q."/>
            <person name="Goldman W.E."/>
            <person name="Mardis E.R."/>
            <person name="Taylor J.W."/>
            <person name="McEwen J.G."/>
            <person name="Clay O.K."/>
            <person name="Klein B.S."/>
            <person name="Cuomo C.A."/>
        </authorList>
    </citation>
    <scope>NUCLEOTIDE SEQUENCE [LARGE SCALE GENOMIC DNA]</scope>
    <source>
        <strain evidence="2">UAMH 139</strain>
    </source>
</reference>
<sequence length="99" mass="11093">MAQLFVLYPDTSTPTRKGETDCPTGDSCRRHHTLAGGLSVFQMLIAEQLSSPKGSMVELSQQGSKNHEEKYRENMPTFKRLTIGLSVLCFPLNHFCMQS</sequence>
<comment type="caution">
    <text evidence="1">The sequence shown here is derived from an EMBL/GenBank/DDBJ whole genome shotgun (WGS) entry which is preliminary data.</text>
</comment>
<dbReference type="AlphaFoldDB" id="A0A0H1BQ92"/>
<proteinExistence type="predicted"/>
<dbReference type="Proteomes" id="UP000053573">
    <property type="component" value="Unassembled WGS sequence"/>
</dbReference>
<gene>
    <name evidence="1" type="ORF">EMPG_11829</name>
</gene>
<protein>
    <submittedName>
        <fullName evidence="1">Uncharacterized protein</fullName>
    </submittedName>
</protein>
<evidence type="ECO:0000313" key="2">
    <source>
        <dbReference type="Proteomes" id="UP000053573"/>
    </source>
</evidence>
<name>A0A0H1BQ92_9EURO</name>